<evidence type="ECO:0000313" key="2">
    <source>
        <dbReference type="EMBL" id="MBU2714263.1"/>
    </source>
</evidence>
<evidence type="ECO:0000313" key="3">
    <source>
        <dbReference type="Proteomes" id="UP000690515"/>
    </source>
</evidence>
<gene>
    <name evidence="2" type="ORF">KCG35_24760</name>
</gene>
<name>A0ABS5ZJK3_9GAMM</name>
<protein>
    <recommendedName>
        <fullName evidence="1">RiboL-PSP-HEPN domain-containing protein</fullName>
    </recommendedName>
</protein>
<reference evidence="2 3" key="1">
    <citation type="submission" date="2021-04" db="EMBL/GenBank/DDBJ databases">
        <authorList>
            <person name="Pira H."/>
            <person name="Risdian C."/>
            <person name="Wink J."/>
        </authorList>
    </citation>
    <scope>NUCLEOTIDE SEQUENCE [LARGE SCALE GENOMIC DNA]</scope>
    <source>
        <strain evidence="2 3">WH53</strain>
    </source>
</reference>
<evidence type="ECO:0000259" key="1">
    <source>
        <dbReference type="Pfam" id="PF18735"/>
    </source>
</evidence>
<accession>A0ABS5ZJK3</accession>
<dbReference type="Proteomes" id="UP000690515">
    <property type="component" value="Unassembled WGS sequence"/>
</dbReference>
<dbReference type="InterPro" id="IPR041519">
    <property type="entry name" value="HEPN_RiboL-PSP"/>
</dbReference>
<organism evidence="2 3">
    <name type="scientific">Zooshikella harenae</name>
    <dbReference type="NCBI Taxonomy" id="2827238"/>
    <lineage>
        <taxon>Bacteria</taxon>
        <taxon>Pseudomonadati</taxon>
        <taxon>Pseudomonadota</taxon>
        <taxon>Gammaproteobacteria</taxon>
        <taxon>Oceanospirillales</taxon>
        <taxon>Zooshikellaceae</taxon>
        <taxon>Zooshikella</taxon>
    </lineage>
</organism>
<comment type="caution">
    <text evidence="2">The sequence shown here is derived from an EMBL/GenBank/DDBJ whole genome shotgun (WGS) entry which is preliminary data.</text>
</comment>
<sequence length="295" mass="33822">MDTEAIPSITIDSTDVLLSDLKGMSRDEQIETMRTWFFERYEDPVERTPFESAEGGYIYIWGGPYDAYDELSIFSDYVPDDVIKELAHDLSMDCPEWTSAEKPSDYEDDYLELILADNEYFKSFNDSIAHINEILAANVGGAAQAHLFGLLYVSVITAVETYLSDAFINTVLNDDSHIRTFVEKTPEFTKKTFNLSEVFSKYEGIKDEVKEYLLSQLWHNIKKIKPMYKTTLNVNFPPNLGEIFKAINIRHDLVHRNGKSKDDKQIEITKEIIDALISNVSYLINHINEQLNANG</sequence>
<dbReference type="Pfam" id="PF18735">
    <property type="entry name" value="HEPN_RiboL-PSP"/>
    <property type="match status" value="1"/>
</dbReference>
<dbReference type="RefSeq" id="WP_215822526.1">
    <property type="nucleotide sequence ID" value="NZ_JAGSOY010000198.1"/>
</dbReference>
<dbReference type="EMBL" id="JAGSOY010000198">
    <property type="protein sequence ID" value="MBU2714263.1"/>
    <property type="molecule type" value="Genomic_DNA"/>
</dbReference>
<feature type="domain" description="RiboL-PSP-HEPN" evidence="1">
    <location>
        <begin position="123"/>
        <end position="292"/>
    </location>
</feature>
<keyword evidence="3" id="KW-1185">Reference proteome</keyword>
<proteinExistence type="predicted"/>